<dbReference type="AlphaFoldDB" id="A0A136JGT8"/>
<organism evidence="1 2">
    <name type="scientific">Microdochium bolleyi</name>
    <dbReference type="NCBI Taxonomy" id="196109"/>
    <lineage>
        <taxon>Eukaryota</taxon>
        <taxon>Fungi</taxon>
        <taxon>Dikarya</taxon>
        <taxon>Ascomycota</taxon>
        <taxon>Pezizomycotina</taxon>
        <taxon>Sordariomycetes</taxon>
        <taxon>Xylariomycetidae</taxon>
        <taxon>Xylariales</taxon>
        <taxon>Microdochiaceae</taxon>
        <taxon>Microdochium</taxon>
    </lineage>
</organism>
<protein>
    <submittedName>
        <fullName evidence="1">Uncharacterized protein</fullName>
    </submittedName>
</protein>
<accession>A0A136JGT8</accession>
<name>A0A136JGT8_9PEZI</name>
<dbReference type="OrthoDB" id="4847120at2759"/>
<dbReference type="InParanoid" id="A0A136JGT8"/>
<dbReference type="Proteomes" id="UP000070501">
    <property type="component" value="Unassembled WGS sequence"/>
</dbReference>
<reference evidence="2" key="1">
    <citation type="submission" date="2016-02" db="EMBL/GenBank/DDBJ databases">
        <title>Draft genome sequence of Microdochium bolleyi, a fungal endophyte of beachgrass.</title>
        <authorList>
            <consortium name="DOE Joint Genome Institute"/>
            <person name="David A.S."/>
            <person name="May G."/>
            <person name="Haridas S."/>
            <person name="Lim J."/>
            <person name="Wang M."/>
            <person name="Labutti K."/>
            <person name="Lipzen A."/>
            <person name="Barry K."/>
            <person name="Grigoriev I.V."/>
        </authorList>
    </citation>
    <scope>NUCLEOTIDE SEQUENCE [LARGE SCALE GENOMIC DNA]</scope>
    <source>
        <strain evidence="2">J235TASD1</strain>
    </source>
</reference>
<gene>
    <name evidence="1" type="ORF">Micbo1qcDRAFT_170209</name>
</gene>
<sequence>MSLWCVRRPQCSYHKCKRTVVTAPGRPPTTCREAQSPHCKHHTCLICSRRPAGAFNEYAAACPEHVCEAQAGGQCNNLKGTPRGSPNRCERHTCNRRGCDAEVPGHDNRDHKDNFCDDHKVCPGLEGEPQGCGRPLWRYLSPGPAHAARISNYCQAHTCFAMRTDGGLQLVTEVCANASAPRALACAAHKCSVLHTNCPHPRRSRSDPSDDAADVAACLYCKAHECKRDGCTLEKYPGIDYCSQHMCLANQVWGLAPAGRWGAEYRGAMAPPDRRCNNEVQVETNVPGRTCLAFPSWWLLRLVPSTHHDEDATGHWAAKTGLTQNPREGATYTAARPVAVAACEMWKGEHIAENMHASRSRVIAHGQQR</sequence>
<dbReference type="EMBL" id="KQ964245">
    <property type="protein sequence ID" value="KXJ96371.1"/>
    <property type="molecule type" value="Genomic_DNA"/>
</dbReference>
<proteinExistence type="predicted"/>
<evidence type="ECO:0000313" key="1">
    <source>
        <dbReference type="EMBL" id="KXJ96371.1"/>
    </source>
</evidence>
<keyword evidence="2" id="KW-1185">Reference proteome</keyword>
<evidence type="ECO:0000313" key="2">
    <source>
        <dbReference type="Proteomes" id="UP000070501"/>
    </source>
</evidence>